<evidence type="ECO:0000313" key="4">
    <source>
        <dbReference type="Proteomes" id="UP000019486"/>
    </source>
</evidence>
<proteinExistence type="predicted"/>
<evidence type="ECO:0000313" key="3">
    <source>
        <dbReference type="EMBL" id="EWY37096.1"/>
    </source>
</evidence>
<keyword evidence="4" id="KW-1185">Reference proteome</keyword>
<feature type="domain" description="Glycosyl transferase family 1" evidence="1">
    <location>
        <begin position="259"/>
        <end position="406"/>
    </location>
</feature>
<dbReference type="InterPro" id="IPR028098">
    <property type="entry name" value="Glyco_trans_4-like_N"/>
</dbReference>
<evidence type="ECO:0000259" key="1">
    <source>
        <dbReference type="Pfam" id="PF00534"/>
    </source>
</evidence>
<dbReference type="PANTHER" id="PTHR45947:SF13">
    <property type="entry name" value="TRANSFERASE"/>
    <property type="match status" value="1"/>
</dbReference>
<dbReference type="InterPro" id="IPR050194">
    <property type="entry name" value="Glycosyltransferase_grp1"/>
</dbReference>
<dbReference type="GO" id="GO:0016757">
    <property type="term" value="F:glycosyltransferase activity"/>
    <property type="evidence" value="ECO:0007669"/>
    <property type="project" value="InterPro"/>
</dbReference>
<comment type="caution">
    <text evidence="3">The sequence shown here is derived from an EMBL/GenBank/DDBJ whole genome shotgun (WGS) entry which is preliminary data.</text>
</comment>
<accession>W9GWT1</accession>
<dbReference type="PANTHER" id="PTHR45947">
    <property type="entry name" value="SULFOQUINOVOSYL TRANSFERASE SQD2"/>
    <property type="match status" value="1"/>
</dbReference>
<organism evidence="3 4">
    <name type="scientific">Skermanella stibiiresistens SB22</name>
    <dbReference type="NCBI Taxonomy" id="1385369"/>
    <lineage>
        <taxon>Bacteria</taxon>
        <taxon>Pseudomonadati</taxon>
        <taxon>Pseudomonadota</taxon>
        <taxon>Alphaproteobacteria</taxon>
        <taxon>Rhodospirillales</taxon>
        <taxon>Azospirillaceae</taxon>
        <taxon>Skermanella</taxon>
    </lineage>
</organism>
<dbReference type="EMBL" id="AVFL01000031">
    <property type="protein sequence ID" value="EWY37096.1"/>
    <property type="molecule type" value="Genomic_DNA"/>
</dbReference>
<dbReference type="Proteomes" id="UP000019486">
    <property type="component" value="Unassembled WGS sequence"/>
</dbReference>
<evidence type="ECO:0000259" key="2">
    <source>
        <dbReference type="Pfam" id="PF13579"/>
    </source>
</evidence>
<dbReference type="STRING" id="1385369.N825_21865"/>
<dbReference type="Pfam" id="PF00534">
    <property type="entry name" value="Glycos_transf_1"/>
    <property type="match status" value="1"/>
</dbReference>
<dbReference type="SUPFAM" id="SSF53756">
    <property type="entry name" value="UDP-Glycosyltransferase/glycogen phosphorylase"/>
    <property type="match status" value="1"/>
</dbReference>
<reference evidence="3 4" key="1">
    <citation type="submission" date="2013-08" db="EMBL/GenBank/DDBJ databases">
        <title>The genome sequence of Skermanella stibiiresistens.</title>
        <authorList>
            <person name="Zhu W."/>
            <person name="Wang G."/>
        </authorList>
    </citation>
    <scope>NUCLEOTIDE SEQUENCE [LARGE SCALE GENOMIC DNA]</scope>
    <source>
        <strain evidence="3 4">SB22</strain>
    </source>
</reference>
<dbReference type="InterPro" id="IPR001296">
    <property type="entry name" value="Glyco_trans_1"/>
</dbReference>
<dbReference type="Gene3D" id="3.40.50.2000">
    <property type="entry name" value="Glycogen Phosphorylase B"/>
    <property type="match status" value="2"/>
</dbReference>
<dbReference type="AlphaFoldDB" id="W9GWT1"/>
<feature type="domain" description="Glycosyltransferase subfamily 4-like N-terminal" evidence="2">
    <location>
        <begin position="49"/>
        <end position="175"/>
    </location>
</feature>
<evidence type="ECO:0008006" key="5">
    <source>
        <dbReference type="Google" id="ProtNLM"/>
    </source>
</evidence>
<name>W9GWT1_9PROT</name>
<protein>
    <recommendedName>
        <fullName evidence="5">Glycosyl transferase family 1</fullName>
    </recommendedName>
</protein>
<gene>
    <name evidence="3" type="ORF">N825_21865</name>
</gene>
<sequence>MFDAAPERVASAASDPGQLNGRIVMGQAPLERLPLERVVVINDYSEVIGGASSIALSTARMLRTKGLQVTYVCGDAGRSADLERAGIPVAALDQKNLRSSGQRAVIRGLFNTAARDLVATVLEADTPGTIYHVHGWSKILSPSIFGALRRVRHRVVMTAHDYFIACPNGAFTNFRTSDECRLIPSSASCVMTNCDKNSYAEKLWRVARDQVKLATLASMKRDWTSLAVHEGMVPRLVRGGVAADRIRVLRNPVTPWTEQRVEAERNDAVVYVGRIDHEKGVDLLARACRAIGAPLHLIGDGPLRDAVQAIYPAAQMAGWVERGRLSDLVKRARVIVVPSRWTETFGLSAFEGIGSGIPVVVSTMASISGEIEARGFGVVFDPNREGELAAILKRLMEDDAEVEAISRRCHRQRDDVITTPTAWIDKVVDIYDDILRRAPLGVAA</sequence>
<dbReference type="Pfam" id="PF13579">
    <property type="entry name" value="Glyco_trans_4_4"/>
    <property type="match status" value="1"/>
</dbReference>